<reference evidence="2 3" key="1">
    <citation type="submission" date="2023-12" db="EMBL/GenBank/DDBJ databases">
        <title>the genome sequence of Hyalangium sp. s54d21.</title>
        <authorList>
            <person name="Zhang X."/>
        </authorList>
    </citation>
    <scope>NUCLEOTIDE SEQUENCE [LARGE SCALE GENOMIC DNA]</scope>
    <source>
        <strain evidence="3">s54d21</strain>
    </source>
</reference>
<dbReference type="RefSeq" id="WP_321547357.1">
    <property type="nucleotide sequence ID" value="NZ_JAXIVS010000006.1"/>
</dbReference>
<accession>A0ABU5H564</accession>
<dbReference type="CDD" id="cd03139">
    <property type="entry name" value="GATase1_PfpI_2"/>
    <property type="match status" value="1"/>
</dbReference>
<dbReference type="EMBL" id="JAXIVS010000006">
    <property type="protein sequence ID" value="MDY7228636.1"/>
    <property type="molecule type" value="Genomic_DNA"/>
</dbReference>
<organism evidence="2 3">
    <name type="scientific">Hyalangium rubrum</name>
    <dbReference type="NCBI Taxonomy" id="3103134"/>
    <lineage>
        <taxon>Bacteria</taxon>
        <taxon>Pseudomonadati</taxon>
        <taxon>Myxococcota</taxon>
        <taxon>Myxococcia</taxon>
        <taxon>Myxococcales</taxon>
        <taxon>Cystobacterineae</taxon>
        <taxon>Archangiaceae</taxon>
        <taxon>Hyalangium</taxon>
    </lineage>
</organism>
<comment type="caution">
    <text evidence="2">The sequence shown here is derived from an EMBL/GenBank/DDBJ whole genome shotgun (WGS) entry which is preliminary data.</text>
</comment>
<proteinExistence type="predicted"/>
<dbReference type="InterPro" id="IPR029062">
    <property type="entry name" value="Class_I_gatase-like"/>
</dbReference>
<evidence type="ECO:0000313" key="2">
    <source>
        <dbReference type="EMBL" id="MDY7228636.1"/>
    </source>
</evidence>
<feature type="domain" description="DJ-1/PfpI" evidence="1">
    <location>
        <begin position="2"/>
        <end position="162"/>
    </location>
</feature>
<dbReference type="PANTHER" id="PTHR43130">
    <property type="entry name" value="ARAC-FAMILY TRANSCRIPTIONAL REGULATOR"/>
    <property type="match status" value="1"/>
</dbReference>
<dbReference type="SUPFAM" id="SSF52317">
    <property type="entry name" value="Class I glutamine amidotransferase-like"/>
    <property type="match status" value="1"/>
</dbReference>
<dbReference type="InterPro" id="IPR052158">
    <property type="entry name" value="INH-QAR"/>
</dbReference>
<dbReference type="EC" id="4.2.1.-" evidence="2"/>
<name>A0ABU5H564_9BACT</name>
<dbReference type="Proteomes" id="UP001291309">
    <property type="component" value="Unassembled WGS sequence"/>
</dbReference>
<keyword evidence="2" id="KW-0456">Lyase</keyword>
<dbReference type="Pfam" id="PF01965">
    <property type="entry name" value="DJ-1_PfpI"/>
    <property type="match status" value="1"/>
</dbReference>
<dbReference type="PANTHER" id="PTHR43130:SF2">
    <property type="entry name" value="DJ-1_PFPI DOMAIN-CONTAINING PROTEIN"/>
    <property type="match status" value="1"/>
</dbReference>
<dbReference type="Gene3D" id="3.40.50.880">
    <property type="match status" value="1"/>
</dbReference>
<keyword evidence="3" id="KW-1185">Reference proteome</keyword>
<sequence length="211" mass="22676">MDIAFLLYENMTSLDFIGPYQVFTLVPGARIHLVAAEPGPLRTDAGVRMHADRRLEEVPRADIVVVPGSSDPSKTMGDERVLAWLREMDRSTKWTTSVCTGALILGAAGLLQGKRATTHWTATEMLRQFGATPVAERVVFDGKLVIAAGVSAGIDMALTLVAREFGELVSQSIQLGIEYDPAPPFATGSLRTASPALIEASKALLQASLQR</sequence>
<gene>
    <name evidence="2" type="ORF">SYV04_19595</name>
</gene>
<evidence type="ECO:0000313" key="3">
    <source>
        <dbReference type="Proteomes" id="UP001291309"/>
    </source>
</evidence>
<dbReference type="InterPro" id="IPR002818">
    <property type="entry name" value="DJ-1/PfpI"/>
</dbReference>
<dbReference type="GO" id="GO:0016829">
    <property type="term" value="F:lyase activity"/>
    <property type="evidence" value="ECO:0007669"/>
    <property type="project" value="UniProtKB-KW"/>
</dbReference>
<protein>
    <submittedName>
        <fullName evidence="2">DJ-1/PfpI family protein</fullName>
        <ecNumber evidence="2">4.2.1.-</ecNumber>
    </submittedName>
</protein>
<evidence type="ECO:0000259" key="1">
    <source>
        <dbReference type="Pfam" id="PF01965"/>
    </source>
</evidence>